<protein>
    <submittedName>
        <fullName evidence="2">RNA-binding, CRM domain-containing protein</fullName>
    </submittedName>
</protein>
<feature type="compositionally biased region" description="Polar residues" evidence="1">
    <location>
        <begin position="279"/>
        <end position="291"/>
    </location>
</feature>
<feature type="compositionally biased region" description="Polar residues" evidence="1">
    <location>
        <begin position="298"/>
        <end position="309"/>
    </location>
</feature>
<evidence type="ECO:0000256" key="1">
    <source>
        <dbReference type="SAM" id="MobiDB-lite"/>
    </source>
</evidence>
<dbReference type="PANTHER" id="PTHR47714:SF1">
    <property type="entry name" value="RNA-BINDING CRS1 _ YHBY (CRM) DOMAIN PROTEIN"/>
    <property type="match status" value="1"/>
</dbReference>
<comment type="caution">
    <text evidence="2">The sequence shown here is derived from an EMBL/GenBank/DDBJ whole genome shotgun (WGS) entry which is preliminary data.</text>
</comment>
<sequence>MGALSSSSPLILRCVLRRPPSLTTTAHISSFFKLYNSSSHQTLLHFHISHHPLRCLCSITSTPTIIIPQETETEEESNPNDVRIANAHKEMMSKLREMSVKEKKELGSYANSLGKKLKSQQVGKSGVTHSVALALLETLEANELLKPKVAVFIAWMKWGECKAEDNLPHHLIEPENLGSLRMFIVFAIGLTRIWCMMDGKGERNDSEELLRSVVARLKSLQGKNATMDGVPIKPAQAVGSLSDGFQVVVNERPSGKSGNAKGGVKAGQNVRSNFQCRSKVASNTSKATVSSKGGKEAVNSNNSKSGKETLVTSSKNVVNTYNKYDLLLIEFDNVFEECKLDDNDKKDGNGTGTSKEHVDLDIDDDDEILNIYDETIDFIASSSMGNVQTMGQALPLGLFLMFSLASWNIRGLNRSPKQKEVSQVVNENNFSVCPILEFHMDVSVVYDMCKKRYQLLCCKRYVQTHRYFFLVYFFFNPQQVALSGDLSSILSMLSRWSSQTNANFHHQRKKVDSKAIVVPWTISRSQALAARPEIGIPVLFTNPKYPNSQTLE</sequence>
<accession>A0A2U1L860</accession>
<reference evidence="2 3" key="1">
    <citation type="journal article" date="2018" name="Mol. Plant">
        <title>The genome of Artemisia annua provides insight into the evolution of Asteraceae family and artemisinin biosynthesis.</title>
        <authorList>
            <person name="Shen Q."/>
            <person name="Zhang L."/>
            <person name="Liao Z."/>
            <person name="Wang S."/>
            <person name="Yan T."/>
            <person name="Shi P."/>
            <person name="Liu M."/>
            <person name="Fu X."/>
            <person name="Pan Q."/>
            <person name="Wang Y."/>
            <person name="Lv Z."/>
            <person name="Lu X."/>
            <person name="Zhang F."/>
            <person name="Jiang W."/>
            <person name="Ma Y."/>
            <person name="Chen M."/>
            <person name="Hao X."/>
            <person name="Li L."/>
            <person name="Tang Y."/>
            <person name="Lv G."/>
            <person name="Zhou Y."/>
            <person name="Sun X."/>
            <person name="Brodelius P.E."/>
            <person name="Rose J.K.C."/>
            <person name="Tang K."/>
        </authorList>
    </citation>
    <scope>NUCLEOTIDE SEQUENCE [LARGE SCALE GENOMIC DNA]</scope>
    <source>
        <strain evidence="3">cv. Huhao1</strain>
        <tissue evidence="2">Leaf</tissue>
    </source>
</reference>
<evidence type="ECO:0000313" key="2">
    <source>
        <dbReference type="EMBL" id="PWA45197.1"/>
    </source>
</evidence>
<dbReference type="InterPro" id="IPR035920">
    <property type="entry name" value="YhbY-like_sf"/>
</dbReference>
<keyword evidence="3" id="KW-1185">Reference proteome</keyword>
<dbReference type="PANTHER" id="PTHR47714">
    <property type="entry name" value="CRS1/YHBY DOMAIN CONTAINING PROTEIN, EXPRESSED"/>
    <property type="match status" value="1"/>
</dbReference>
<dbReference type="Proteomes" id="UP000245207">
    <property type="component" value="Unassembled WGS sequence"/>
</dbReference>
<evidence type="ECO:0000313" key="3">
    <source>
        <dbReference type="Proteomes" id="UP000245207"/>
    </source>
</evidence>
<organism evidence="2 3">
    <name type="scientific">Artemisia annua</name>
    <name type="common">Sweet wormwood</name>
    <dbReference type="NCBI Taxonomy" id="35608"/>
    <lineage>
        <taxon>Eukaryota</taxon>
        <taxon>Viridiplantae</taxon>
        <taxon>Streptophyta</taxon>
        <taxon>Embryophyta</taxon>
        <taxon>Tracheophyta</taxon>
        <taxon>Spermatophyta</taxon>
        <taxon>Magnoliopsida</taxon>
        <taxon>eudicotyledons</taxon>
        <taxon>Gunneridae</taxon>
        <taxon>Pentapetalae</taxon>
        <taxon>asterids</taxon>
        <taxon>campanulids</taxon>
        <taxon>Asterales</taxon>
        <taxon>Asteraceae</taxon>
        <taxon>Asteroideae</taxon>
        <taxon>Anthemideae</taxon>
        <taxon>Artemisiinae</taxon>
        <taxon>Artemisia</taxon>
    </lineage>
</organism>
<dbReference type="Gene3D" id="3.30.110.60">
    <property type="entry name" value="YhbY-like"/>
    <property type="match status" value="1"/>
</dbReference>
<dbReference type="OrthoDB" id="2020593at2759"/>
<proteinExistence type="predicted"/>
<dbReference type="EMBL" id="PKPP01010892">
    <property type="protein sequence ID" value="PWA45197.1"/>
    <property type="molecule type" value="Genomic_DNA"/>
</dbReference>
<dbReference type="STRING" id="35608.A0A2U1L860"/>
<name>A0A2U1L860_ARTAN</name>
<dbReference type="AlphaFoldDB" id="A0A2U1L860"/>
<feature type="region of interest" description="Disordered" evidence="1">
    <location>
        <begin position="279"/>
        <end position="309"/>
    </location>
</feature>
<gene>
    <name evidence="2" type="ORF">CTI12_AA519710</name>
</gene>
<dbReference type="GO" id="GO:0009507">
    <property type="term" value="C:chloroplast"/>
    <property type="evidence" value="ECO:0007669"/>
    <property type="project" value="TreeGrafter"/>
</dbReference>